<comment type="caution">
    <text evidence="2">The sequence shown here is derived from an EMBL/GenBank/DDBJ whole genome shotgun (WGS) entry which is preliminary data.</text>
</comment>
<evidence type="ECO:0008006" key="4">
    <source>
        <dbReference type="Google" id="ProtNLM"/>
    </source>
</evidence>
<dbReference type="EMBL" id="PVMZ01000004">
    <property type="protein sequence ID" value="PRX22842.1"/>
    <property type="molecule type" value="Genomic_DNA"/>
</dbReference>
<proteinExistence type="predicted"/>
<feature type="transmembrane region" description="Helical" evidence="1">
    <location>
        <begin position="195"/>
        <end position="217"/>
    </location>
</feature>
<feature type="transmembrane region" description="Helical" evidence="1">
    <location>
        <begin position="135"/>
        <end position="152"/>
    </location>
</feature>
<keyword evidence="3" id="KW-1185">Reference proteome</keyword>
<feature type="transmembrane region" description="Helical" evidence="1">
    <location>
        <begin position="85"/>
        <end position="105"/>
    </location>
</feature>
<feature type="transmembrane region" description="Helical" evidence="1">
    <location>
        <begin position="164"/>
        <end position="183"/>
    </location>
</feature>
<organism evidence="2 3">
    <name type="scientific">Actinoplanes italicus</name>
    <dbReference type="NCBI Taxonomy" id="113567"/>
    <lineage>
        <taxon>Bacteria</taxon>
        <taxon>Bacillati</taxon>
        <taxon>Actinomycetota</taxon>
        <taxon>Actinomycetes</taxon>
        <taxon>Micromonosporales</taxon>
        <taxon>Micromonosporaceae</taxon>
        <taxon>Actinoplanes</taxon>
    </lineage>
</organism>
<feature type="transmembrane region" description="Helical" evidence="1">
    <location>
        <begin position="250"/>
        <end position="270"/>
    </location>
</feature>
<evidence type="ECO:0000313" key="2">
    <source>
        <dbReference type="EMBL" id="PRX22842.1"/>
    </source>
</evidence>
<reference evidence="2 3" key="1">
    <citation type="submission" date="2018-03" db="EMBL/GenBank/DDBJ databases">
        <title>Genomic Encyclopedia of Archaeal and Bacterial Type Strains, Phase II (KMG-II): from individual species to whole genera.</title>
        <authorList>
            <person name="Goeker M."/>
        </authorList>
    </citation>
    <scope>NUCLEOTIDE SEQUENCE [LARGE SCALE GENOMIC DNA]</scope>
    <source>
        <strain evidence="2 3">DSM 43146</strain>
    </source>
</reference>
<dbReference type="Gene3D" id="1.10.3730.20">
    <property type="match status" value="1"/>
</dbReference>
<dbReference type="AlphaFoldDB" id="A0A2T0KHC8"/>
<evidence type="ECO:0000313" key="3">
    <source>
        <dbReference type="Proteomes" id="UP000239415"/>
    </source>
</evidence>
<dbReference type="InterPro" id="IPR037185">
    <property type="entry name" value="EmrE-like"/>
</dbReference>
<feature type="transmembrane region" description="Helical" evidence="1">
    <location>
        <begin position="55"/>
        <end position="73"/>
    </location>
</feature>
<evidence type="ECO:0000256" key="1">
    <source>
        <dbReference type="SAM" id="Phobius"/>
    </source>
</evidence>
<keyword evidence="1" id="KW-1133">Transmembrane helix</keyword>
<dbReference type="SUPFAM" id="SSF103481">
    <property type="entry name" value="Multidrug resistance efflux transporter EmrE"/>
    <property type="match status" value="1"/>
</dbReference>
<feature type="transmembrane region" description="Helical" evidence="1">
    <location>
        <begin position="111"/>
        <end position="128"/>
    </location>
</feature>
<accession>A0A2T0KHC8</accession>
<protein>
    <recommendedName>
        <fullName evidence="4">EamA-like transporter family protein</fullName>
    </recommendedName>
</protein>
<name>A0A2T0KHC8_9ACTN</name>
<keyword evidence="1" id="KW-0472">Membrane</keyword>
<gene>
    <name evidence="2" type="ORF">CLV67_104370</name>
</gene>
<keyword evidence="1" id="KW-0812">Transmembrane</keyword>
<sequence>MVLALVLSSALVHALWNVLFAKVSRGPAAVAVANATGFLLWAPIALTRWRITAEAVPFLLFSAVFQAYYLVMLRRAYARAPAHTVYPVARGLGPVLVLAAAVATGARLPPAAVAAVALISAGVWLTATGEVDRRVVTWAVPVAIALAAYPLVASHGLRYAGPATYLWLSLAPITAGSVAASLIRARGFAELRAELRPATVATGVGMIVAGGLTMAALSMVEPSQVPAVAALRETGILFVAPLSWLTTGTFSRNAAGGAVLVFAGVALLALG</sequence>
<dbReference type="Proteomes" id="UP000239415">
    <property type="component" value="Unassembled WGS sequence"/>
</dbReference>